<dbReference type="Gene3D" id="2.30.30.60">
    <property type="match status" value="1"/>
</dbReference>
<feature type="region of interest" description="Disordered" evidence="5">
    <location>
        <begin position="839"/>
        <end position="907"/>
    </location>
</feature>
<dbReference type="GO" id="GO:0005509">
    <property type="term" value="F:calcium ion binding"/>
    <property type="evidence" value="ECO:0007669"/>
    <property type="project" value="InterPro"/>
</dbReference>
<dbReference type="GO" id="GO:0016020">
    <property type="term" value="C:membrane"/>
    <property type="evidence" value="ECO:0007669"/>
    <property type="project" value="UniProtKB-SubCell"/>
</dbReference>
<evidence type="ECO:0000256" key="6">
    <source>
        <dbReference type="SAM" id="Phobius"/>
    </source>
</evidence>
<feature type="compositionally biased region" description="Polar residues" evidence="5">
    <location>
        <begin position="103"/>
        <end position="117"/>
    </location>
</feature>
<gene>
    <name evidence="8" type="ORF">MKK02DRAFT_43867</name>
</gene>
<dbReference type="InterPro" id="IPR010920">
    <property type="entry name" value="LSM_dom_sf"/>
</dbReference>
<evidence type="ECO:0000256" key="4">
    <source>
        <dbReference type="ARBA" id="ARBA00023136"/>
    </source>
</evidence>
<organism evidence="8 9">
    <name type="scientific">Dioszegia hungarica</name>
    <dbReference type="NCBI Taxonomy" id="4972"/>
    <lineage>
        <taxon>Eukaryota</taxon>
        <taxon>Fungi</taxon>
        <taxon>Dikarya</taxon>
        <taxon>Basidiomycota</taxon>
        <taxon>Agaricomycotina</taxon>
        <taxon>Tremellomycetes</taxon>
        <taxon>Tremellales</taxon>
        <taxon>Bulleribasidiaceae</taxon>
        <taxon>Dioszegia</taxon>
    </lineage>
</organism>
<dbReference type="GeneID" id="77731854"/>
<accession>A0AA38LS07</accession>
<feature type="transmembrane region" description="Helical" evidence="6">
    <location>
        <begin position="224"/>
        <end position="244"/>
    </location>
</feature>
<dbReference type="RefSeq" id="XP_052944964.1">
    <property type="nucleotide sequence ID" value="XM_053092649.1"/>
</dbReference>
<feature type="domain" description="EF-hand" evidence="7">
    <location>
        <begin position="506"/>
        <end position="541"/>
    </location>
</feature>
<sequence>MEGRNYLGAAPTIQVRDPSFDGNDPETLDVVPLSRHDSRTPLTPPPPAAISQSGGYFLPPGATQPSSAANTPLGNPVRSVHYPPSPQLPHVERNDRNYMSVPLNDTSTPQQNANASESRSTTPQTGTGSTTPRRRPFSFLPMQSNNYSSQSVDSGGPGSAEKKKRPKTGRSQSWDLLGERPEWEEYNPSQAKDANLRFAEGDVGTNKFSRFYYWALNSSIIVRWIFYIVPILAILWIPGIVALASVPGAVVWEVGLLWWSIWLSVLWGGFWASTAAFLILPGVWRSTVGSIVPSARKYTDVIRALGRYAKLVPWAAAIWISFTPLIINHYGGSADSNSRTNLTTMVNLLFGFFLCSIVLGIEKLIVQLIALQFHQDSYADRLADQKFQIKALTTLYMNSHDIPGRSDTLTDADSRRTKGSQVPKVVIRKALRGLREVAQTTTTALGNVASEMAGQSVLQTNSPANKVTAALSSANKSKALARRLFYSFRAPGAAALDIQDIARFFPDLETAQGAFSVFDVDGNGDATRDELESAVLALHRERLSLEASMRDLDGAVRRLDDIFMVIVAVIVILILAAMVTTRLTSFVTSAGTFVLGLSWLIGTTMQEILLACIFLFVKHPFDVGDRVDIDGQSYTVAKMQLLSTNFKRVDGKFVWIGHNVLATKIIENVRRSGPTSESFSFEVAFDTTFEALQSLRGRMLIFVKENGRDYLPIFDVIVDDIPGQGKMVLKADIKYKSNWQQGALKVQRRNKWICALKMTLSDLKIWGPAGAGDPAPAPADPVRYTMVPWDQVNAAATTAAAGPASSSKPESPPPTFHAATTAGVGLMDRRQVVNDSSADIWGDDEEASQFGGPTRPGTPGTMTPAVSTSSHQPFDNGPTVGPPRTRIAHGQPGDSIEMTSGPVARRQ</sequence>
<evidence type="ECO:0000313" key="8">
    <source>
        <dbReference type="EMBL" id="KAI9635187.1"/>
    </source>
</evidence>
<proteinExistence type="predicted"/>
<keyword evidence="3 6" id="KW-1133">Transmembrane helix</keyword>
<feature type="transmembrane region" description="Helical" evidence="6">
    <location>
        <begin position="593"/>
        <end position="617"/>
    </location>
</feature>
<evidence type="ECO:0000256" key="3">
    <source>
        <dbReference type="ARBA" id="ARBA00022989"/>
    </source>
</evidence>
<reference evidence="8" key="1">
    <citation type="journal article" date="2022" name="G3 (Bethesda)">
        <title>High quality genome of the basidiomycete yeast Dioszegia hungarica PDD-24b-2 isolated from cloud water.</title>
        <authorList>
            <person name="Jarrige D."/>
            <person name="Haridas S."/>
            <person name="Bleykasten-Grosshans C."/>
            <person name="Joly M."/>
            <person name="Nadalig T."/>
            <person name="Sancelme M."/>
            <person name="Vuilleumier S."/>
            <person name="Grigoriev I.V."/>
            <person name="Amato P."/>
            <person name="Bringel F."/>
        </authorList>
    </citation>
    <scope>NUCLEOTIDE SEQUENCE</scope>
    <source>
        <strain evidence="8">PDD-24b-2</strain>
    </source>
</reference>
<dbReference type="Proteomes" id="UP001164286">
    <property type="component" value="Unassembled WGS sequence"/>
</dbReference>
<dbReference type="Gene3D" id="1.10.238.10">
    <property type="entry name" value="EF-hand"/>
    <property type="match status" value="1"/>
</dbReference>
<dbReference type="PANTHER" id="PTHR31323">
    <property type="entry name" value="MECHANOSENSITIVE ION CHANNEL PROTEIN MSY2"/>
    <property type="match status" value="1"/>
</dbReference>
<name>A0AA38LS07_9TREE</name>
<dbReference type="InterPro" id="IPR002048">
    <property type="entry name" value="EF_hand_dom"/>
</dbReference>
<dbReference type="EMBL" id="JAKWFO010000005">
    <property type="protein sequence ID" value="KAI9635187.1"/>
    <property type="molecule type" value="Genomic_DNA"/>
</dbReference>
<evidence type="ECO:0000313" key="9">
    <source>
        <dbReference type="Proteomes" id="UP001164286"/>
    </source>
</evidence>
<comment type="subcellular location">
    <subcellularLocation>
        <location evidence="1">Membrane</location>
    </subcellularLocation>
</comment>
<evidence type="ECO:0000259" key="7">
    <source>
        <dbReference type="PROSITE" id="PS50222"/>
    </source>
</evidence>
<evidence type="ECO:0000256" key="1">
    <source>
        <dbReference type="ARBA" id="ARBA00004370"/>
    </source>
</evidence>
<feature type="compositionally biased region" description="Polar residues" evidence="5">
    <location>
        <begin position="63"/>
        <end position="73"/>
    </location>
</feature>
<protein>
    <submittedName>
        <fullName evidence="8">Mechanosensitive ion channel-domain-containing protein</fullName>
    </submittedName>
</protein>
<dbReference type="PROSITE" id="PS50222">
    <property type="entry name" value="EF_HAND_2"/>
    <property type="match status" value="1"/>
</dbReference>
<feature type="region of interest" description="Disordered" evidence="5">
    <location>
        <begin position="797"/>
        <end position="823"/>
    </location>
</feature>
<dbReference type="Pfam" id="PF25886">
    <property type="entry name" value="Msy1"/>
    <property type="match status" value="1"/>
</dbReference>
<feature type="compositionally biased region" description="Polar residues" evidence="5">
    <location>
        <begin position="141"/>
        <end position="153"/>
    </location>
</feature>
<keyword evidence="2 6" id="KW-0812">Transmembrane</keyword>
<comment type="caution">
    <text evidence="8">The sequence shown here is derived from an EMBL/GenBank/DDBJ whole genome shotgun (WGS) entry which is preliminary data.</text>
</comment>
<dbReference type="AlphaFoldDB" id="A0AA38LS07"/>
<dbReference type="PANTHER" id="PTHR31323:SF15">
    <property type="entry name" value="MECHANOSENSITIVE ION CHANNEL PROTEIN MSY1"/>
    <property type="match status" value="1"/>
</dbReference>
<feature type="compositionally biased region" description="Low complexity" evidence="5">
    <location>
        <begin position="797"/>
        <end position="809"/>
    </location>
</feature>
<dbReference type="InterPro" id="IPR006685">
    <property type="entry name" value="MscS_channel_2nd"/>
</dbReference>
<dbReference type="GO" id="GO:0005262">
    <property type="term" value="F:calcium channel activity"/>
    <property type="evidence" value="ECO:0007669"/>
    <property type="project" value="TreeGrafter"/>
</dbReference>
<dbReference type="InterPro" id="IPR011992">
    <property type="entry name" value="EF-hand-dom_pair"/>
</dbReference>
<dbReference type="GO" id="GO:0006874">
    <property type="term" value="P:intracellular calcium ion homeostasis"/>
    <property type="evidence" value="ECO:0007669"/>
    <property type="project" value="TreeGrafter"/>
</dbReference>
<dbReference type="SUPFAM" id="SSF47473">
    <property type="entry name" value="EF-hand"/>
    <property type="match status" value="1"/>
</dbReference>
<dbReference type="SUPFAM" id="SSF50182">
    <property type="entry name" value="Sm-like ribonucleoproteins"/>
    <property type="match status" value="1"/>
</dbReference>
<dbReference type="Pfam" id="PF00924">
    <property type="entry name" value="MS_channel_2nd"/>
    <property type="match status" value="1"/>
</dbReference>
<dbReference type="InterPro" id="IPR058650">
    <property type="entry name" value="Msy1/2-like"/>
</dbReference>
<feature type="transmembrane region" description="Helical" evidence="6">
    <location>
        <begin position="562"/>
        <end position="581"/>
    </location>
</feature>
<keyword evidence="4 6" id="KW-0472">Membrane</keyword>
<evidence type="ECO:0000256" key="5">
    <source>
        <dbReference type="SAM" id="MobiDB-lite"/>
    </source>
</evidence>
<feature type="transmembrane region" description="Helical" evidence="6">
    <location>
        <begin position="256"/>
        <end position="280"/>
    </location>
</feature>
<evidence type="ECO:0000256" key="2">
    <source>
        <dbReference type="ARBA" id="ARBA00022692"/>
    </source>
</evidence>
<feature type="compositionally biased region" description="Low complexity" evidence="5">
    <location>
        <begin position="118"/>
        <end position="131"/>
    </location>
</feature>
<feature type="compositionally biased region" description="Low complexity" evidence="5">
    <location>
        <begin position="851"/>
        <end position="864"/>
    </location>
</feature>
<dbReference type="InterPro" id="IPR023408">
    <property type="entry name" value="MscS_beta-dom_sf"/>
</dbReference>
<keyword evidence="9" id="KW-1185">Reference proteome</keyword>
<feature type="region of interest" description="Disordered" evidence="5">
    <location>
        <begin position="1"/>
        <end position="174"/>
    </location>
</feature>
<feature type="transmembrane region" description="Helical" evidence="6">
    <location>
        <begin position="311"/>
        <end position="330"/>
    </location>
</feature>
<feature type="transmembrane region" description="Helical" evidence="6">
    <location>
        <begin position="342"/>
        <end position="361"/>
    </location>
</feature>